<protein>
    <submittedName>
        <fullName evidence="2">Uncharacterized protein</fullName>
    </submittedName>
</protein>
<proteinExistence type="predicted"/>
<name>A0A8A1MJ07_AJECA</name>
<evidence type="ECO:0000256" key="1">
    <source>
        <dbReference type="SAM" id="MobiDB-lite"/>
    </source>
</evidence>
<evidence type="ECO:0000313" key="2">
    <source>
        <dbReference type="EMBL" id="QSS65110.1"/>
    </source>
</evidence>
<feature type="compositionally biased region" description="Low complexity" evidence="1">
    <location>
        <begin position="92"/>
        <end position="101"/>
    </location>
</feature>
<evidence type="ECO:0000313" key="3">
    <source>
        <dbReference type="Proteomes" id="UP000663671"/>
    </source>
</evidence>
<dbReference type="VEuPathDB" id="FungiDB:I7I51_05951"/>
<dbReference type="AlphaFoldDB" id="A0A8A1MJ07"/>
<gene>
    <name evidence="2" type="ORF">I7I51_05951</name>
</gene>
<sequence>MSRLGISSSMRLENRRLDGGFSCRPQSCQLALVLAPRVQGLRRIQLTLVKSWSQDSQSHGDRNERYAIRITNPCQTGPRAISVSSASRAQNTSTGASAGAQTGAGWLAGELPSVDDASSPSSMAIHVSIPIVWCWQA</sequence>
<dbReference type="EMBL" id="CP069115">
    <property type="protein sequence ID" value="QSS65110.1"/>
    <property type="molecule type" value="Genomic_DNA"/>
</dbReference>
<feature type="region of interest" description="Disordered" evidence="1">
    <location>
        <begin position="79"/>
        <end position="101"/>
    </location>
</feature>
<feature type="compositionally biased region" description="Polar residues" evidence="1">
    <location>
        <begin position="82"/>
        <end position="91"/>
    </location>
</feature>
<organism evidence="2 3">
    <name type="scientific">Ajellomyces capsulatus</name>
    <name type="common">Darling's disease fungus</name>
    <name type="synonym">Histoplasma capsulatum</name>
    <dbReference type="NCBI Taxonomy" id="5037"/>
    <lineage>
        <taxon>Eukaryota</taxon>
        <taxon>Fungi</taxon>
        <taxon>Dikarya</taxon>
        <taxon>Ascomycota</taxon>
        <taxon>Pezizomycotina</taxon>
        <taxon>Eurotiomycetes</taxon>
        <taxon>Eurotiomycetidae</taxon>
        <taxon>Onygenales</taxon>
        <taxon>Ajellomycetaceae</taxon>
        <taxon>Histoplasma</taxon>
    </lineage>
</organism>
<accession>A0A8A1MJ07</accession>
<reference evidence="2" key="1">
    <citation type="submission" date="2021-01" db="EMBL/GenBank/DDBJ databases">
        <title>Chromosome-level genome assembly of a human fungal pathogen reveals clustering of transcriptionally co-regulated genes.</title>
        <authorList>
            <person name="Voorhies M."/>
            <person name="Cohen S."/>
            <person name="Shea T.P."/>
            <person name="Petrus S."/>
            <person name="Munoz J.F."/>
            <person name="Poplawski S."/>
            <person name="Goldman W.E."/>
            <person name="Michael T."/>
            <person name="Cuomo C.A."/>
            <person name="Sil A."/>
            <person name="Beyhan S."/>
        </authorList>
    </citation>
    <scope>NUCLEOTIDE SEQUENCE</scope>
    <source>
        <strain evidence="2">WU24</strain>
    </source>
</reference>
<dbReference type="Proteomes" id="UP000663671">
    <property type="component" value="Chromosome 3"/>
</dbReference>